<keyword evidence="5" id="KW-1185">Reference proteome</keyword>
<feature type="compositionally biased region" description="Gly residues" evidence="1">
    <location>
        <begin position="86"/>
        <end position="97"/>
    </location>
</feature>
<dbReference type="PANTHER" id="PTHR35094">
    <property type="entry name" value="LEUCINE-RICH REPEAT EXTENSIN-LIKE PROTEIN 2"/>
    <property type="match status" value="1"/>
</dbReference>
<feature type="signal peptide" evidence="3">
    <location>
        <begin position="1"/>
        <end position="24"/>
    </location>
</feature>
<dbReference type="OrthoDB" id="1728036at2759"/>
<proteinExistence type="predicted"/>
<evidence type="ECO:0000313" key="4">
    <source>
        <dbReference type="EnsemblPlants" id="PGSC0003DMT400015347"/>
    </source>
</evidence>
<dbReference type="Proteomes" id="UP000011115">
    <property type="component" value="Unassembled WGS sequence"/>
</dbReference>
<evidence type="ECO:0000313" key="5">
    <source>
        <dbReference type="Proteomes" id="UP000011115"/>
    </source>
</evidence>
<feature type="transmembrane region" description="Helical" evidence="2">
    <location>
        <begin position="131"/>
        <end position="149"/>
    </location>
</feature>
<dbReference type="OMA" id="CGSCPCN"/>
<keyword evidence="2" id="KW-0472">Membrane</keyword>
<protein>
    <recommendedName>
        <fullName evidence="6">Nutrient reservoir</fullName>
    </recommendedName>
</protein>
<dbReference type="Gramene" id="PGSC0003DMT400015347">
    <property type="protein sequence ID" value="PGSC0003DMT400015347"/>
    <property type="gene ID" value="PGSC0003DMG400005986"/>
</dbReference>
<keyword evidence="2" id="KW-0812">Transmembrane</keyword>
<reference evidence="4" key="2">
    <citation type="submission" date="2015-06" db="UniProtKB">
        <authorList>
            <consortium name="EnsemblPlants"/>
        </authorList>
    </citation>
    <scope>IDENTIFICATION</scope>
    <source>
        <strain evidence="4">DM1-3 516 R44</strain>
    </source>
</reference>
<dbReference type="GeneID" id="102579811"/>
<dbReference type="AlphaFoldDB" id="M1A5W0"/>
<dbReference type="EnsemblPlants" id="PGSC0003DMT400015347">
    <property type="protein sequence ID" value="PGSC0003DMT400015347"/>
    <property type="gene ID" value="PGSC0003DMG400005986"/>
</dbReference>
<evidence type="ECO:0008006" key="6">
    <source>
        <dbReference type="Google" id="ProtNLM"/>
    </source>
</evidence>
<dbReference type="PANTHER" id="PTHR35094:SF1">
    <property type="entry name" value="PROTEIN, PUTATIVE-RELATED"/>
    <property type="match status" value="1"/>
</dbReference>
<accession>M1A5W0</accession>
<dbReference type="RefSeq" id="XP_006360414.1">
    <property type="nucleotide sequence ID" value="XM_006360352.2"/>
</dbReference>
<dbReference type="InParanoid" id="M1A5W0"/>
<dbReference type="eggNOG" id="ENOG502S7RH">
    <property type="taxonomic scope" value="Eukaryota"/>
</dbReference>
<evidence type="ECO:0000256" key="1">
    <source>
        <dbReference type="SAM" id="MobiDB-lite"/>
    </source>
</evidence>
<gene>
    <name evidence="4" type="primary">LOC102579811</name>
</gene>
<evidence type="ECO:0000256" key="3">
    <source>
        <dbReference type="SAM" id="SignalP"/>
    </source>
</evidence>
<keyword evidence="3" id="KW-0732">Signal</keyword>
<dbReference type="KEGG" id="sot:102579811"/>
<dbReference type="STRING" id="4113.M1A5W0"/>
<feature type="compositionally biased region" description="Pro residues" evidence="1">
    <location>
        <begin position="52"/>
        <end position="84"/>
    </location>
</feature>
<feature type="region of interest" description="Disordered" evidence="1">
    <location>
        <begin position="49"/>
        <end position="110"/>
    </location>
</feature>
<reference evidence="5" key="1">
    <citation type="journal article" date="2011" name="Nature">
        <title>Genome sequence and analysis of the tuber crop potato.</title>
        <authorList>
            <consortium name="The Potato Genome Sequencing Consortium"/>
        </authorList>
    </citation>
    <scope>NUCLEOTIDE SEQUENCE [LARGE SCALE GENOMIC DNA]</scope>
    <source>
        <strain evidence="5">cv. DM1-3 516 R44</strain>
    </source>
</reference>
<dbReference type="PaxDb" id="4113-PGSC0003DMT400015347"/>
<keyword evidence="2" id="KW-1133">Transmembrane helix</keyword>
<evidence type="ECO:0000256" key="2">
    <source>
        <dbReference type="SAM" id="Phobius"/>
    </source>
</evidence>
<sequence length="150" mass="15684">MGIMSKLPIIFLIFVVYSTQITNGLLNNPRKLDEANIVNKCGSCPCNNPCNTPSPPPPPPPVPSPPPPKKPPSSGYCPPPPLPPSEGGGGGDGGGGYSPNPPSNSQYIYMNGPPGNLYPVDQYFNGAKRDFTSGFSLLISGFFLGIIALI</sequence>
<organism evidence="4 5">
    <name type="scientific">Solanum tuberosum</name>
    <name type="common">Potato</name>
    <dbReference type="NCBI Taxonomy" id="4113"/>
    <lineage>
        <taxon>Eukaryota</taxon>
        <taxon>Viridiplantae</taxon>
        <taxon>Streptophyta</taxon>
        <taxon>Embryophyta</taxon>
        <taxon>Tracheophyta</taxon>
        <taxon>Spermatophyta</taxon>
        <taxon>Magnoliopsida</taxon>
        <taxon>eudicotyledons</taxon>
        <taxon>Gunneridae</taxon>
        <taxon>Pentapetalae</taxon>
        <taxon>asterids</taxon>
        <taxon>lamiids</taxon>
        <taxon>Solanales</taxon>
        <taxon>Solanaceae</taxon>
        <taxon>Solanoideae</taxon>
        <taxon>Solaneae</taxon>
        <taxon>Solanum</taxon>
    </lineage>
</organism>
<dbReference type="HOGENOM" id="CLU_136473_1_0_1"/>
<feature type="chain" id="PRO_5004011138" description="Nutrient reservoir" evidence="3">
    <location>
        <begin position="25"/>
        <end position="150"/>
    </location>
</feature>
<name>M1A5W0_SOLTU</name>